<dbReference type="GO" id="GO:0003677">
    <property type="term" value="F:DNA binding"/>
    <property type="evidence" value="ECO:0007669"/>
    <property type="project" value="InterPro"/>
</dbReference>
<accession>A0AAD9ZC06</accession>
<dbReference type="InterPro" id="IPR036128">
    <property type="entry name" value="Plus3-like_sf"/>
</dbReference>
<dbReference type="Proteomes" id="UP001276659">
    <property type="component" value="Unassembled WGS sequence"/>
</dbReference>
<evidence type="ECO:0000259" key="2">
    <source>
        <dbReference type="PROSITE" id="PS51360"/>
    </source>
</evidence>
<evidence type="ECO:0000256" key="1">
    <source>
        <dbReference type="SAM" id="MobiDB-lite"/>
    </source>
</evidence>
<feature type="compositionally biased region" description="Low complexity" evidence="1">
    <location>
        <begin position="22"/>
        <end position="40"/>
    </location>
</feature>
<feature type="compositionally biased region" description="Polar residues" evidence="1">
    <location>
        <begin position="83"/>
        <end position="94"/>
    </location>
</feature>
<dbReference type="Gene3D" id="3.90.70.200">
    <property type="entry name" value="Plus-3 domain"/>
    <property type="match status" value="1"/>
</dbReference>
<gene>
    <name evidence="3" type="ORF">OEA41_006677</name>
</gene>
<feature type="region of interest" description="Disordered" evidence="1">
    <location>
        <begin position="163"/>
        <end position="261"/>
    </location>
</feature>
<organism evidence="3 4">
    <name type="scientific">Lepraria neglecta</name>
    <dbReference type="NCBI Taxonomy" id="209136"/>
    <lineage>
        <taxon>Eukaryota</taxon>
        <taxon>Fungi</taxon>
        <taxon>Dikarya</taxon>
        <taxon>Ascomycota</taxon>
        <taxon>Pezizomycotina</taxon>
        <taxon>Lecanoromycetes</taxon>
        <taxon>OSLEUM clade</taxon>
        <taxon>Lecanoromycetidae</taxon>
        <taxon>Lecanorales</taxon>
        <taxon>Lecanorineae</taxon>
        <taxon>Stereocaulaceae</taxon>
        <taxon>Lepraria</taxon>
    </lineage>
</organism>
<dbReference type="InterPro" id="IPR004343">
    <property type="entry name" value="Plus-3_dom"/>
</dbReference>
<feature type="region of interest" description="Disordered" evidence="1">
    <location>
        <begin position="1"/>
        <end position="126"/>
    </location>
</feature>
<feature type="compositionally biased region" description="Basic and acidic residues" evidence="1">
    <location>
        <begin position="212"/>
        <end position="233"/>
    </location>
</feature>
<feature type="region of interest" description="Disordered" evidence="1">
    <location>
        <begin position="508"/>
        <end position="539"/>
    </location>
</feature>
<name>A0AAD9ZC06_9LECA</name>
<evidence type="ECO:0000313" key="3">
    <source>
        <dbReference type="EMBL" id="KAK3173348.1"/>
    </source>
</evidence>
<dbReference type="PROSITE" id="PS51360">
    <property type="entry name" value="PLUS3"/>
    <property type="match status" value="1"/>
</dbReference>
<dbReference type="AlphaFoldDB" id="A0AAD9ZC06"/>
<protein>
    <recommendedName>
        <fullName evidence="2">Plus3 domain-containing protein</fullName>
    </recommendedName>
</protein>
<evidence type="ECO:0000313" key="4">
    <source>
        <dbReference type="Proteomes" id="UP001276659"/>
    </source>
</evidence>
<feature type="compositionally biased region" description="Basic and acidic residues" evidence="1">
    <location>
        <begin position="513"/>
        <end position="537"/>
    </location>
</feature>
<sequence>MDVDDAELLALAGGDSSDDETPAPTAAAKAASPLPPTSSSQHHAKGASPGMSNSTPNASAKLAGGSKRVKKTRKDDSEEEGEASSTPASPNSLQSAPMSESDSDSSPADDAGVDGPMFPVENKFKSEKDKKEIMALSEVQRESILAERAQLLEDNWQNQHLRRLLQAQQSKSADKKRKAADIDDSPGNRKSSRQKTTLGGRKVGETSAAIDAYKRQREEKGLRDQQRRREGANRKKRQERSSSGNRYSSADADGESDIEYDDGKYNKVEEYKSRNVQPADYNDVRRATLPRRVFAEYCFYPGFGEAVKECYVRLPNTPSKTGEMTYQLALVKGIVEKEGWDYAIERDNGKRFATNQHALIVIDGTVKEFHFNGISNSTITEAEVANYKNKMTDEGKPLPIKPFLESKLRDVDSVVNHSFTDVELQEKLRRSGALAQRTAPIERISINNRRRIAEDHGNEAAIAKCDAELAALNGPKLRYGTFLVDPKAQGPAIPAEKSQQDRLAELNARNRKQNKEDVRKAQLAERKAERLSREAVQRGEAVQNPFARVKTYAKTHHDVNEKGLTPNRAGQQVASRDISRSGTPTTTTPKPEETKPHFPSPPPKFTASGMPILSNRNMDDEIIAAMDLGIDIEI</sequence>
<reference evidence="3" key="1">
    <citation type="submission" date="2022-11" db="EMBL/GenBank/DDBJ databases">
        <title>Chromosomal genome sequence assembly and mating type (MAT) locus characterization of the leprose asexual lichenized fungus Lepraria neglecta (Nyl.) Erichsen.</title>
        <authorList>
            <person name="Allen J.L."/>
            <person name="Pfeffer B."/>
        </authorList>
    </citation>
    <scope>NUCLEOTIDE SEQUENCE</scope>
    <source>
        <strain evidence="3">Allen 5258</strain>
    </source>
</reference>
<dbReference type="Pfam" id="PF03126">
    <property type="entry name" value="Plus-3"/>
    <property type="match status" value="1"/>
</dbReference>
<proteinExistence type="predicted"/>
<dbReference type="EMBL" id="JASNWA010000007">
    <property type="protein sequence ID" value="KAK3173348.1"/>
    <property type="molecule type" value="Genomic_DNA"/>
</dbReference>
<dbReference type="SUPFAM" id="SSF159042">
    <property type="entry name" value="Plus3-like"/>
    <property type="match status" value="1"/>
</dbReference>
<dbReference type="SMART" id="SM00719">
    <property type="entry name" value="Plus3"/>
    <property type="match status" value="1"/>
</dbReference>
<keyword evidence="4" id="KW-1185">Reference proteome</keyword>
<comment type="caution">
    <text evidence="3">The sequence shown here is derived from an EMBL/GenBank/DDBJ whole genome shotgun (WGS) entry which is preliminary data.</text>
</comment>
<feature type="compositionally biased region" description="Low complexity" evidence="1">
    <location>
        <begin position="95"/>
        <end position="110"/>
    </location>
</feature>
<feature type="domain" description="Plus3" evidence="2">
    <location>
        <begin position="278"/>
        <end position="416"/>
    </location>
</feature>
<feature type="region of interest" description="Disordered" evidence="1">
    <location>
        <begin position="556"/>
        <end position="609"/>
    </location>
</feature>